<dbReference type="OrthoDB" id="3636394at2759"/>
<dbReference type="EMBL" id="ADBL01001816">
    <property type="status" value="NOT_ANNOTATED_CDS"/>
    <property type="molecule type" value="Genomic_DNA"/>
</dbReference>
<reference evidence="2" key="3">
    <citation type="submission" date="2011-03" db="EMBL/GenBank/DDBJ databases">
        <title>Annotation of Magnaporthe poae ATCC 64411.</title>
        <authorList>
            <person name="Ma L.-J."/>
            <person name="Dead R."/>
            <person name="Young S.K."/>
            <person name="Zeng Q."/>
            <person name="Gargeya S."/>
            <person name="Fitzgerald M."/>
            <person name="Haas B."/>
            <person name="Abouelleil A."/>
            <person name="Alvarado L."/>
            <person name="Arachchi H.M."/>
            <person name="Berlin A."/>
            <person name="Brown A."/>
            <person name="Chapman S.B."/>
            <person name="Chen Z."/>
            <person name="Dunbar C."/>
            <person name="Freedman E."/>
            <person name="Gearin G."/>
            <person name="Gellesch M."/>
            <person name="Goldberg J."/>
            <person name="Griggs A."/>
            <person name="Gujja S."/>
            <person name="Heiman D."/>
            <person name="Howarth C."/>
            <person name="Larson L."/>
            <person name="Lui A."/>
            <person name="MacDonald P.J.P."/>
            <person name="Mehta T."/>
            <person name="Montmayeur A."/>
            <person name="Murphy C."/>
            <person name="Neiman D."/>
            <person name="Pearson M."/>
            <person name="Priest M."/>
            <person name="Roberts A."/>
            <person name="Saif S."/>
            <person name="Shea T."/>
            <person name="Shenoy N."/>
            <person name="Sisk P."/>
            <person name="Stolte C."/>
            <person name="Sykes S."/>
            <person name="Yandava C."/>
            <person name="Wortman J."/>
            <person name="Nusbaum C."/>
            <person name="Birren B."/>
        </authorList>
    </citation>
    <scope>NUCLEOTIDE SEQUENCE</scope>
    <source>
        <strain evidence="2">ATCC 64411</strain>
    </source>
</reference>
<dbReference type="eggNOG" id="ENOG502SS81">
    <property type="taxonomic scope" value="Eukaryota"/>
</dbReference>
<feature type="transmembrane region" description="Helical" evidence="1">
    <location>
        <begin position="20"/>
        <end position="40"/>
    </location>
</feature>
<gene>
    <name evidence="2" type="ORF">MAPG_07511</name>
</gene>
<dbReference type="VEuPathDB" id="FungiDB:MAPG_07511"/>
<protein>
    <recommendedName>
        <fullName evidence="5">Peroxin 11B</fullName>
    </recommendedName>
</protein>
<reference evidence="3" key="4">
    <citation type="journal article" date="2015" name="G3 (Bethesda)">
        <title>Genome sequences of three phytopathogenic species of the Magnaporthaceae family of fungi.</title>
        <authorList>
            <person name="Okagaki L.H."/>
            <person name="Nunes C.C."/>
            <person name="Sailsbery J."/>
            <person name="Clay B."/>
            <person name="Brown D."/>
            <person name="John T."/>
            <person name="Oh Y."/>
            <person name="Young N."/>
            <person name="Fitzgerald M."/>
            <person name="Haas B.J."/>
            <person name="Zeng Q."/>
            <person name="Young S."/>
            <person name="Adiconis X."/>
            <person name="Fan L."/>
            <person name="Levin J.Z."/>
            <person name="Mitchell T.K."/>
            <person name="Okubara P.A."/>
            <person name="Farman M.L."/>
            <person name="Kohn L.M."/>
            <person name="Birren B."/>
            <person name="Ma L.-J."/>
            <person name="Dean R.A."/>
        </authorList>
    </citation>
    <scope>NUCLEOTIDE SEQUENCE</scope>
    <source>
        <strain evidence="3">ATCC 64411 / 73-15</strain>
    </source>
</reference>
<evidence type="ECO:0000256" key="1">
    <source>
        <dbReference type="SAM" id="Phobius"/>
    </source>
</evidence>
<reference evidence="3" key="5">
    <citation type="submission" date="2015-06" db="UniProtKB">
        <authorList>
            <consortium name="EnsemblFungi"/>
        </authorList>
    </citation>
    <scope>IDENTIFICATION</scope>
    <source>
        <strain evidence="3">ATCC 64411</strain>
    </source>
</reference>
<dbReference type="STRING" id="644358.A0A0C4E4V8"/>
<sequence>MSSTADRLVRFSTDAFGLERILRLLQAIVQIIIAVPLLALRLTDRINSLPHQAQTSNDGKSPAASPLAVADTLGMLGDLRGRLNTSRRVLRLFRFAENFHMAQKLYFSTAPGKSLEQWLDISSRAFNGMKMIADLLDIALPGSALGWVPLDTLGVSSAMLVTTILTSLDFWEKCA</sequence>
<keyword evidence="1" id="KW-0812">Transmembrane</keyword>
<reference evidence="2" key="2">
    <citation type="submission" date="2010-05" db="EMBL/GenBank/DDBJ databases">
        <title>The Genome Sequence of Magnaporthe poae strain ATCC 64411.</title>
        <authorList>
            <consortium name="The Broad Institute Genome Sequencing Platform"/>
            <consortium name="Broad Institute Genome Sequencing Center for Infectious Disease"/>
            <person name="Ma L.-J."/>
            <person name="Dead R."/>
            <person name="Young S."/>
            <person name="Zeng Q."/>
            <person name="Koehrsen M."/>
            <person name="Alvarado L."/>
            <person name="Berlin A."/>
            <person name="Chapman S.B."/>
            <person name="Chen Z."/>
            <person name="Freedman E."/>
            <person name="Gellesch M."/>
            <person name="Goldberg J."/>
            <person name="Griggs A."/>
            <person name="Gujja S."/>
            <person name="Heilman E.R."/>
            <person name="Heiman D."/>
            <person name="Hepburn T."/>
            <person name="Howarth C."/>
            <person name="Jen D."/>
            <person name="Larson L."/>
            <person name="Mehta T."/>
            <person name="Neiman D."/>
            <person name="Pearson M."/>
            <person name="Roberts A."/>
            <person name="Saif S."/>
            <person name="Shea T."/>
            <person name="Shenoy N."/>
            <person name="Sisk P."/>
            <person name="Stolte C."/>
            <person name="Sykes S."/>
            <person name="Walk T."/>
            <person name="White J."/>
            <person name="Yandava C."/>
            <person name="Haas B."/>
            <person name="Nusbaum C."/>
            <person name="Birren B."/>
        </authorList>
    </citation>
    <scope>NUCLEOTIDE SEQUENCE</scope>
    <source>
        <strain evidence="2">ATCC 64411</strain>
    </source>
</reference>
<keyword evidence="1" id="KW-1133">Transmembrane helix</keyword>
<evidence type="ECO:0000313" key="2">
    <source>
        <dbReference type="EMBL" id="KLU88526.1"/>
    </source>
</evidence>
<organism evidence="3 4">
    <name type="scientific">Magnaporthiopsis poae (strain ATCC 64411 / 73-15)</name>
    <name type="common">Kentucky bluegrass fungus</name>
    <name type="synonym">Magnaporthe poae</name>
    <dbReference type="NCBI Taxonomy" id="644358"/>
    <lineage>
        <taxon>Eukaryota</taxon>
        <taxon>Fungi</taxon>
        <taxon>Dikarya</taxon>
        <taxon>Ascomycota</taxon>
        <taxon>Pezizomycotina</taxon>
        <taxon>Sordariomycetes</taxon>
        <taxon>Sordariomycetidae</taxon>
        <taxon>Magnaporthales</taxon>
        <taxon>Magnaporthaceae</taxon>
        <taxon>Magnaporthiopsis</taxon>
    </lineage>
</organism>
<keyword evidence="4" id="KW-1185">Reference proteome</keyword>
<name>A0A0C4E4V8_MAGP6</name>
<evidence type="ECO:0000313" key="4">
    <source>
        <dbReference type="Proteomes" id="UP000011715"/>
    </source>
</evidence>
<accession>A0A0C4E4V8</accession>
<dbReference type="EMBL" id="GL876971">
    <property type="protein sequence ID" value="KLU88526.1"/>
    <property type="molecule type" value="Genomic_DNA"/>
</dbReference>
<dbReference type="AlphaFoldDB" id="A0A0C4E4V8"/>
<dbReference type="Proteomes" id="UP000011715">
    <property type="component" value="Unassembled WGS sequence"/>
</dbReference>
<dbReference type="EnsemblFungi" id="MAPG_07511T0">
    <property type="protein sequence ID" value="MAPG_07511T0"/>
    <property type="gene ID" value="MAPG_07511"/>
</dbReference>
<keyword evidence="1" id="KW-0472">Membrane</keyword>
<evidence type="ECO:0000313" key="3">
    <source>
        <dbReference type="EnsemblFungi" id="MAPG_07511T0"/>
    </source>
</evidence>
<reference evidence="4" key="1">
    <citation type="submission" date="2010-05" db="EMBL/GenBank/DDBJ databases">
        <title>The genome sequence of Magnaporthe poae strain ATCC 64411.</title>
        <authorList>
            <person name="Ma L.-J."/>
            <person name="Dead R."/>
            <person name="Young S."/>
            <person name="Zeng Q."/>
            <person name="Koehrsen M."/>
            <person name="Alvarado L."/>
            <person name="Berlin A."/>
            <person name="Chapman S.B."/>
            <person name="Chen Z."/>
            <person name="Freedman E."/>
            <person name="Gellesch M."/>
            <person name="Goldberg J."/>
            <person name="Griggs A."/>
            <person name="Gujja S."/>
            <person name="Heilman E.R."/>
            <person name="Heiman D."/>
            <person name="Hepburn T."/>
            <person name="Howarth C."/>
            <person name="Jen D."/>
            <person name="Larson L."/>
            <person name="Mehta T."/>
            <person name="Neiman D."/>
            <person name="Pearson M."/>
            <person name="Roberts A."/>
            <person name="Saif S."/>
            <person name="Shea T."/>
            <person name="Shenoy N."/>
            <person name="Sisk P."/>
            <person name="Stolte C."/>
            <person name="Sykes S."/>
            <person name="Walk T."/>
            <person name="White J."/>
            <person name="Yandava C."/>
            <person name="Haas B."/>
            <person name="Nusbaum C."/>
            <person name="Birren B."/>
        </authorList>
    </citation>
    <scope>NUCLEOTIDE SEQUENCE [LARGE SCALE GENOMIC DNA]</scope>
    <source>
        <strain evidence="4">ATCC 64411 / 73-15</strain>
    </source>
</reference>
<proteinExistence type="predicted"/>
<dbReference type="EMBL" id="ADBL01001815">
    <property type="status" value="NOT_ANNOTATED_CDS"/>
    <property type="molecule type" value="Genomic_DNA"/>
</dbReference>
<evidence type="ECO:0008006" key="5">
    <source>
        <dbReference type="Google" id="ProtNLM"/>
    </source>
</evidence>